<evidence type="ECO:0000256" key="1">
    <source>
        <dbReference type="SAM" id="SignalP"/>
    </source>
</evidence>
<evidence type="ECO:0000313" key="2">
    <source>
        <dbReference type="EMBL" id="KAF7702586.1"/>
    </source>
</evidence>
<feature type="chain" id="PRO_5035728587" evidence="1">
    <location>
        <begin position="21"/>
        <end position="222"/>
    </location>
</feature>
<dbReference type="EMBL" id="JABFDY010000010">
    <property type="protein sequence ID" value="KAF7702586.1"/>
    <property type="molecule type" value="Genomic_DNA"/>
</dbReference>
<name>A0A8T0B7C6_SILME</name>
<keyword evidence="3" id="KW-1185">Reference proteome</keyword>
<reference evidence="2" key="1">
    <citation type="submission" date="2020-08" db="EMBL/GenBank/DDBJ databases">
        <title>Chromosome-level assembly of Southern catfish (Silurus meridionalis) provides insights into visual adaptation to the nocturnal and benthic lifestyles.</title>
        <authorList>
            <person name="Zhang Y."/>
            <person name="Wang D."/>
            <person name="Peng Z."/>
        </authorList>
    </citation>
    <scope>NUCLEOTIDE SEQUENCE</scope>
    <source>
        <strain evidence="2">SWU-2019-XX</strain>
        <tissue evidence="2">Muscle</tissue>
    </source>
</reference>
<evidence type="ECO:0000313" key="3">
    <source>
        <dbReference type="Proteomes" id="UP000606274"/>
    </source>
</evidence>
<proteinExistence type="predicted"/>
<organism evidence="2 3">
    <name type="scientific">Silurus meridionalis</name>
    <name type="common">Southern catfish</name>
    <name type="synonym">Silurus soldatovi meridionalis</name>
    <dbReference type="NCBI Taxonomy" id="175797"/>
    <lineage>
        <taxon>Eukaryota</taxon>
        <taxon>Metazoa</taxon>
        <taxon>Chordata</taxon>
        <taxon>Craniata</taxon>
        <taxon>Vertebrata</taxon>
        <taxon>Euteleostomi</taxon>
        <taxon>Actinopterygii</taxon>
        <taxon>Neopterygii</taxon>
        <taxon>Teleostei</taxon>
        <taxon>Ostariophysi</taxon>
        <taxon>Siluriformes</taxon>
        <taxon>Siluridae</taxon>
        <taxon>Silurus</taxon>
    </lineage>
</organism>
<accession>A0A8T0B7C6</accession>
<sequence>MAHMMVWLILAATLIYFSSATPFLLTSKQRNIRDANDGNLTQGLRNETDREDQQFPLYCDADSVIIAVSPNQYTDVYLLIGDESKISVSQLLEECSHVELEYSSLIRIFYEGCSLYKWLGQEKQYTVTLDYFGSIQNQTCPSSTSGSTEFPAVKCESANMTVTLAAKELKEARFVDLDPSSLEETVMTEEYGLTQWTNGENLVIHVEKPMPEVLPVNNTMSK</sequence>
<keyword evidence="1" id="KW-0732">Signal</keyword>
<dbReference type="Proteomes" id="UP000606274">
    <property type="component" value="Unassembled WGS sequence"/>
</dbReference>
<feature type="signal peptide" evidence="1">
    <location>
        <begin position="1"/>
        <end position="20"/>
    </location>
</feature>
<protein>
    <submittedName>
        <fullName evidence="2">Uncharacterized protein</fullName>
    </submittedName>
</protein>
<comment type="caution">
    <text evidence="2">The sequence shown here is derived from an EMBL/GenBank/DDBJ whole genome shotgun (WGS) entry which is preliminary data.</text>
</comment>
<gene>
    <name evidence="2" type="ORF">HF521_001869</name>
</gene>
<dbReference type="AlphaFoldDB" id="A0A8T0B7C6"/>